<accession>A0A7W6G919</accession>
<evidence type="ECO:0000313" key="4">
    <source>
        <dbReference type="Proteomes" id="UP000548867"/>
    </source>
</evidence>
<dbReference type="EMBL" id="JACIDX010000014">
    <property type="protein sequence ID" value="MBB3956592.1"/>
    <property type="molecule type" value="Genomic_DNA"/>
</dbReference>
<sequence length="246" mass="24892">MNFAGRHIVITGASTGIGRATAERIAAGGGKPGLIARREGMLRDLGAQLNAGWAAADVGDKAQLIGALDALEAQGGPIDGLFLNAGTGGAFAPVSAYGDAMFDEVMRVNTTSLFWAIAHVLPGMMARRRGAILITGSLASVRGMAANVAYVASKHAAQGIARAVAMEAAPFGVRCNCLLPGFIETPMLADVPEAQRPAMAARVPQGRIGTAAEAAAVAAFLLSDDASHVTAQSWAADGGILGTLSV</sequence>
<dbReference type="PANTHER" id="PTHR42760">
    <property type="entry name" value="SHORT-CHAIN DEHYDROGENASES/REDUCTASES FAMILY MEMBER"/>
    <property type="match status" value="1"/>
</dbReference>
<gene>
    <name evidence="3" type="ORF">GGR38_003557</name>
</gene>
<dbReference type="Pfam" id="PF13561">
    <property type="entry name" value="adh_short_C2"/>
    <property type="match status" value="1"/>
</dbReference>
<dbReference type="Gene3D" id="3.40.50.720">
    <property type="entry name" value="NAD(P)-binding Rossmann-like Domain"/>
    <property type="match status" value="1"/>
</dbReference>
<evidence type="ECO:0000256" key="1">
    <source>
        <dbReference type="ARBA" id="ARBA00006484"/>
    </source>
</evidence>
<dbReference type="Proteomes" id="UP000548867">
    <property type="component" value="Unassembled WGS sequence"/>
</dbReference>
<name>A0A7W6G919_9SPHN</name>
<dbReference type="InterPro" id="IPR036291">
    <property type="entry name" value="NAD(P)-bd_dom_sf"/>
</dbReference>
<organism evidence="3 4">
    <name type="scientific">Novosphingobium sediminicola</name>
    <dbReference type="NCBI Taxonomy" id="563162"/>
    <lineage>
        <taxon>Bacteria</taxon>
        <taxon>Pseudomonadati</taxon>
        <taxon>Pseudomonadota</taxon>
        <taxon>Alphaproteobacteria</taxon>
        <taxon>Sphingomonadales</taxon>
        <taxon>Sphingomonadaceae</taxon>
        <taxon>Novosphingobium</taxon>
    </lineage>
</organism>
<keyword evidence="4" id="KW-1185">Reference proteome</keyword>
<reference evidence="3 4" key="1">
    <citation type="submission" date="2020-08" db="EMBL/GenBank/DDBJ databases">
        <title>Genomic Encyclopedia of Type Strains, Phase IV (KMG-IV): sequencing the most valuable type-strain genomes for metagenomic binning, comparative biology and taxonomic classification.</title>
        <authorList>
            <person name="Goeker M."/>
        </authorList>
    </citation>
    <scope>NUCLEOTIDE SEQUENCE [LARGE SCALE GENOMIC DNA]</scope>
    <source>
        <strain evidence="3 4">DSM 27057</strain>
    </source>
</reference>
<proteinExistence type="inferred from homology"/>
<dbReference type="FunFam" id="3.40.50.720:FF:000084">
    <property type="entry name" value="Short-chain dehydrogenase reductase"/>
    <property type="match status" value="1"/>
</dbReference>
<dbReference type="PRINTS" id="PR00081">
    <property type="entry name" value="GDHRDH"/>
</dbReference>
<keyword evidence="2" id="KW-0560">Oxidoreductase</keyword>
<comment type="caution">
    <text evidence="3">The sequence shown here is derived from an EMBL/GenBank/DDBJ whole genome shotgun (WGS) entry which is preliminary data.</text>
</comment>
<evidence type="ECO:0000256" key="2">
    <source>
        <dbReference type="ARBA" id="ARBA00023002"/>
    </source>
</evidence>
<dbReference type="RefSeq" id="WP_183627455.1">
    <property type="nucleotide sequence ID" value="NZ_JACIDX010000014.1"/>
</dbReference>
<dbReference type="PANTHER" id="PTHR42760:SF133">
    <property type="entry name" value="3-OXOACYL-[ACYL-CARRIER-PROTEIN] REDUCTASE"/>
    <property type="match status" value="1"/>
</dbReference>
<dbReference type="InterPro" id="IPR002347">
    <property type="entry name" value="SDR_fam"/>
</dbReference>
<dbReference type="InterPro" id="IPR020904">
    <property type="entry name" value="Sc_DH/Rdtase_CS"/>
</dbReference>
<dbReference type="CDD" id="cd05233">
    <property type="entry name" value="SDR_c"/>
    <property type="match status" value="1"/>
</dbReference>
<dbReference type="SUPFAM" id="SSF51735">
    <property type="entry name" value="NAD(P)-binding Rossmann-fold domains"/>
    <property type="match status" value="1"/>
</dbReference>
<dbReference type="GO" id="GO:0016616">
    <property type="term" value="F:oxidoreductase activity, acting on the CH-OH group of donors, NAD or NADP as acceptor"/>
    <property type="evidence" value="ECO:0007669"/>
    <property type="project" value="TreeGrafter"/>
</dbReference>
<protein>
    <submittedName>
        <fullName evidence="3">NAD(P)-dependent dehydrogenase (Short-subunit alcohol dehydrogenase family)</fullName>
    </submittedName>
</protein>
<dbReference type="PROSITE" id="PS00061">
    <property type="entry name" value="ADH_SHORT"/>
    <property type="match status" value="1"/>
</dbReference>
<comment type="similarity">
    <text evidence="1">Belongs to the short-chain dehydrogenases/reductases (SDR) family.</text>
</comment>
<evidence type="ECO:0000313" key="3">
    <source>
        <dbReference type="EMBL" id="MBB3956592.1"/>
    </source>
</evidence>
<dbReference type="AlphaFoldDB" id="A0A7W6G919"/>